<feature type="chain" id="PRO_5015059850" evidence="2">
    <location>
        <begin position="24"/>
        <end position="587"/>
    </location>
</feature>
<evidence type="ECO:0000313" key="3">
    <source>
        <dbReference type="EMBL" id="SBT30741.1"/>
    </source>
</evidence>
<feature type="region of interest" description="Disordered" evidence="1">
    <location>
        <begin position="475"/>
        <end position="537"/>
    </location>
</feature>
<proteinExistence type="predicted"/>
<evidence type="ECO:0000313" key="6">
    <source>
        <dbReference type="Proteomes" id="UP000078555"/>
    </source>
</evidence>
<evidence type="ECO:0000256" key="2">
    <source>
        <dbReference type="SAM" id="SignalP"/>
    </source>
</evidence>
<feature type="compositionally biased region" description="Basic and acidic residues" evidence="1">
    <location>
        <begin position="408"/>
        <end position="437"/>
    </location>
</feature>
<dbReference type="Proteomes" id="UP000078555">
    <property type="component" value="Unassembled WGS sequence"/>
</dbReference>
<keyword evidence="6" id="KW-1185">Reference proteome</keyword>
<feature type="region of interest" description="Disordered" evidence="1">
    <location>
        <begin position="130"/>
        <end position="155"/>
    </location>
</feature>
<dbReference type="InterPro" id="IPR023393">
    <property type="entry name" value="START-like_dom_sf"/>
</dbReference>
<feature type="region of interest" description="Disordered" evidence="1">
    <location>
        <begin position="408"/>
        <end position="443"/>
    </location>
</feature>
<dbReference type="EMBL" id="FLRE01000015">
    <property type="protein sequence ID" value="SBT31361.1"/>
    <property type="molecule type" value="Genomic_DNA"/>
</dbReference>
<organism evidence="3 6">
    <name type="scientific">Plasmodium ovale wallikeri</name>
    <dbReference type="NCBI Taxonomy" id="864142"/>
    <lineage>
        <taxon>Eukaryota</taxon>
        <taxon>Sar</taxon>
        <taxon>Alveolata</taxon>
        <taxon>Apicomplexa</taxon>
        <taxon>Aconoidasida</taxon>
        <taxon>Haemosporida</taxon>
        <taxon>Plasmodiidae</taxon>
        <taxon>Plasmodium</taxon>
        <taxon>Plasmodium (Plasmodium)</taxon>
    </lineage>
</organism>
<feature type="region of interest" description="Disordered" evidence="1">
    <location>
        <begin position="53"/>
        <end position="81"/>
    </location>
</feature>
<feature type="signal peptide" evidence="2">
    <location>
        <begin position="1"/>
        <end position="23"/>
    </location>
</feature>
<protein>
    <submittedName>
        <fullName evidence="3">StAR-related lipid transfer protein, putative</fullName>
    </submittedName>
</protein>
<dbReference type="SUPFAM" id="SSF55961">
    <property type="entry name" value="Bet v1-like"/>
    <property type="match status" value="1"/>
</dbReference>
<feature type="compositionally biased region" description="Basic and acidic residues" evidence="1">
    <location>
        <begin position="143"/>
        <end position="155"/>
    </location>
</feature>
<evidence type="ECO:0000313" key="5">
    <source>
        <dbReference type="Proteomes" id="UP000078550"/>
    </source>
</evidence>
<dbReference type="Proteomes" id="UP000078550">
    <property type="component" value="Unassembled WGS sequence"/>
</dbReference>
<dbReference type="Gene3D" id="3.30.530.20">
    <property type="match status" value="1"/>
</dbReference>
<reference evidence="3" key="1">
    <citation type="submission" date="2016-05" db="EMBL/GenBank/DDBJ databases">
        <authorList>
            <person name="Lavstsen T."/>
            <person name="Jespersen J.S."/>
        </authorList>
    </citation>
    <scope>NUCLEOTIDE SEQUENCE [LARGE SCALE GENOMIC DNA]</scope>
</reference>
<dbReference type="AlphaFoldDB" id="A0A1A8YHJ5"/>
<accession>A0A1A8YHJ5</accession>
<evidence type="ECO:0000256" key="1">
    <source>
        <dbReference type="SAM" id="MobiDB-lite"/>
    </source>
</evidence>
<evidence type="ECO:0000313" key="4">
    <source>
        <dbReference type="EMBL" id="SBT31361.1"/>
    </source>
</evidence>
<feature type="compositionally biased region" description="Basic residues" evidence="1">
    <location>
        <begin position="491"/>
        <end position="537"/>
    </location>
</feature>
<reference evidence="5 6" key="2">
    <citation type="submission" date="2016-05" db="EMBL/GenBank/DDBJ databases">
        <authorList>
            <person name="Naeem Raeece"/>
        </authorList>
    </citation>
    <scope>NUCLEOTIDE SEQUENCE [LARGE SCALE GENOMIC DNA]</scope>
</reference>
<dbReference type="EMBL" id="FLRD01000008">
    <property type="protein sequence ID" value="SBT30741.1"/>
    <property type="molecule type" value="Genomic_DNA"/>
</dbReference>
<feature type="compositionally biased region" description="Gly residues" evidence="1">
    <location>
        <begin position="53"/>
        <end position="65"/>
    </location>
</feature>
<sequence>MIFKKSKFIVLTFFLAFVKYARHDGEYKSKIKIDLTKIVRNELSFLSLWGSSSGSGIGSGSGSGSRIGSRSESESESEGGMWKDHQCYPVWSRLEIRVLSEVSQSDHISGGGVKTDVREIEEVLETKGEAALEQENSSVTSTRVRDNTDTESLPEEKKTIITKPSVLIGDETVNHYLNVCEQIRNKSFSYQNCEIFHESQEVTLYKNILEDKSETRYDLVGHGTLNDVSLYGLSYALNNMDTIKEWNKNIYQINYLNLTKNVIEENYQNDEMLDATKFLLKNDKDAPRGNRKYVYLVNGLPWPFRSHDTVYEFYQKYYEEKNMLLVANRSINPAFKENGSYTRINNYENFFCIYPKSNNSYEKGLDYVLSIYYDVNIPKFLQNKILSQIFPSLLFSLHSSSKALTEKGESLTEEEMKNNELPFELKESQGSDSRYSDKANPGGELEQSSYFGTGIIRIIFVNPVYFIWSANEYRSPGSVRSTRPKEERKEEKKKKKRRKKKEEKKKKKRRKEEKKRRKEEKKKKKKGKRAQKRKKSKCTRNDNCTYVYLFSTLSGSSISLFLPVFNPLFILPNFFTHGAPPPTVIRF</sequence>
<gene>
    <name evidence="3" type="ORF">POVWA1_003630</name>
    <name evidence="4" type="ORF">POVWA2_003770</name>
</gene>
<keyword evidence="2" id="KW-0732">Signal</keyword>
<name>A0A1A8YHJ5_PLAOA</name>